<gene>
    <name evidence="2" type="primary">sspP</name>
    <name evidence="4" type="ORF">ELQ35_13915</name>
</gene>
<dbReference type="EMBL" id="RYZZ01000018">
    <property type="protein sequence ID" value="RUQ28006.1"/>
    <property type="molecule type" value="Genomic_DNA"/>
</dbReference>
<feature type="compositionally biased region" description="Basic and acidic residues" evidence="3">
    <location>
        <begin position="1"/>
        <end position="10"/>
    </location>
</feature>
<dbReference type="AlphaFoldDB" id="A0A3S0TZD9"/>
<accession>A0A3S0TZD9</accession>
<comment type="subcellular location">
    <subcellularLocation>
        <location evidence="2">Spore core</location>
    </subcellularLocation>
</comment>
<organism evidence="4 5">
    <name type="scientific">Peribacillus cavernae</name>
    <dbReference type="NCBI Taxonomy" id="1674310"/>
    <lineage>
        <taxon>Bacteria</taxon>
        <taxon>Bacillati</taxon>
        <taxon>Bacillota</taxon>
        <taxon>Bacilli</taxon>
        <taxon>Bacillales</taxon>
        <taxon>Bacillaceae</taxon>
        <taxon>Peribacillus</taxon>
    </lineage>
</organism>
<proteinExistence type="evidence at transcript level"/>
<dbReference type="InterPro" id="IPR012614">
    <property type="entry name" value="SASP_SspP"/>
</dbReference>
<name>A0A3S0TZD9_9BACI</name>
<dbReference type="GO" id="GO:0030436">
    <property type="term" value="P:asexual sporulation"/>
    <property type="evidence" value="ECO:0007669"/>
    <property type="project" value="UniProtKB-UniRule"/>
</dbReference>
<feature type="region of interest" description="Disordered" evidence="3">
    <location>
        <begin position="1"/>
        <end position="47"/>
    </location>
</feature>
<evidence type="ECO:0000313" key="5">
    <source>
        <dbReference type="Proteomes" id="UP000267430"/>
    </source>
</evidence>
<dbReference type="RefSeq" id="WP_126865429.1">
    <property type="nucleotide sequence ID" value="NZ_JAUSTX010000018.1"/>
</dbReference>
<protein>
    <recommendedName>
        <fullName evidence="2">Small, acid-soluble spore protein P</fullName>
        <shortName evidence="2">SASP P</shortName>
    </recommendedName>
</protein>
<keyword evidence="1 2" id="KW-0749">Sporulation</keyword>
<dbReference type="GO" id="GO:0030435">
    <property type="term" value="P:sporulation resulting in formation of a cellular spore"/>
    <property type="evidence" value="ECO:0007669"/>
    <property type="project" value="UniProtKB-KW"/>
</dbReference>
<comment type="induction">
    <text evidence="2">Expressed only in the forespore compartment of sporulating cells.</text>
</comment>
<dbReference type="Pfam" id="PF08179">
    <property type="entry name" value="SspP"/>
    <property type="match status" value="1"/>
</dbReference>
<keyword evidence="5" id="KW-1185">Reference proteome</keyword>
<feature type="compositionally biased region" description="Basic residues" evidence="3">
    <location>
        <begin position="29"/>
        <end position="47"/>
    </location>
</feature>
<dbReference type="NCBIfam" id="NF006905">
    <property type="entry name" value="PRK09399.1"/>
    <property type="match status" value="1"/>
</dbReference>
<evidence type="ECO:0000256" key="2">
    <source>
        <dbReference type="HAMAP-Rule" id="MF_00666"/>
    </source>
</evidence>
<comment type="caution">
    <text evidence="4">The sequence shown here is derived from an EMBL/GenBank/DDBJ whole genome shotgun (WGS) entry which is preliminary data.</text>
</comment>
<evidence type="ECO:0000256" key="3">
    <source>
        <dbReference type="SAM" id="MobiDB-lite"/>
    </source>
</evidence>
<dbReference type="HAMAP" id="MF_00666">
    <property type="entry name" value="SspP"/>
    <property type="match status" value="1"/>
</dbReference>
<sequence>MNKNDAKDMRNNAAKGQNSGQPEPLSGSKKVKNRNHSRQKHNSSHDM</sequence>
<comment type="similarity">
    <text evidence="2">Belongs to the SspP family.</text>
</comment>
<dbReference type="Proteomes" id="UP000267430">
    <property type="component" value="Unassembled WGS sequence"/>
</dbReference>
<reference evidence="4 5" key="1">
    <citation type="submission" date="2018-12" db="EMBL/GenBank/DDBJ databases">
        <title>Bacillus chawlae sp. nov., Bacillus glennii sp. nov., and Bacillus saganii sp. nov. Isolated from the Vehicle Assembly Building at Kennedy Space Center where the Viking Spacecraft were Assembled.</title>
        <authorList>
            <person name="Seuylemezian A."/>
            <person name="Vaishampayan P."/>
        </authorList>
    </citation>
    <scope>NUCLEOTIDE SEQUENCE [LARGE SCALE GENOMIC DNA]</scope>
    <source>
        <strain evidence="4 5">L5</strain>
    </source>
</reference>
<dbReference type="OrthoDB" id="2691914at2"/>
<evidence type="ECO:0000256" key="1">
    <source>
        <dbReference type="ARBA" id="ARBA00022969"/>
    </source>
</evidence>
<evidence type="ECO:0000313" key="4">
    <source>
        <dbReference type="EMBL" id="RUQ28006.1"/>
    </source>
</evidence>